<dbReference type="InterPro" id="IPR057356">
    <property type="entry name" value="Znf-C2H2_ZNF592"/>
</dbReference>
<gene>
    <name evidence="4" type="ORF">MELIAE_LOCUS5896</name>
</gene>
<protein>
    <recommendedName>
        <fullName evidence="3">C2H2-type domain-containing protein</fullName>
    </recommendedName>
</protein>
<keyword evidence="1" id="KW-0862">Zinc</keyword>
<feature type="region of interest" description="Disordered" evidence="2">
    <location>
        <begin position="603"/>
        <end position="634"/>
    </location>
</feature>
<dbReference type="PANTHER" id="PTHR47222">
    <property type="entry name" value="ZINC FINGER PROTEIN 532-RELATED"/>
    <property type="match status" value="1"/>
</dbReference>
<dbReference type="InterPro" id="IPR013087">
    <property type="entry name" value="Znf_C2H2_type"/>
</dbReference>
<dbReference type="EMBL" id="OV121134">
    <property type="protein sequence ID" value="CAH0554037.1"/>
    <property type="molecule type" value="Genomic_DNA"/>
</dbReference>
<feature type="domain" description="C2H2-type" evidence="3">
    <location>
        <begin position="299"/>
        <end position="326"/>
    </location>
</feature>
<evidence type="ECO:0000256" key="2">
    <source>
        <dbReference type="SAM" id="MobiDB-lite"/>
    </source>
</evidence>
<sequence>MCQTTATSSTTYGTNKSCWESKWDMLFDKNCKQWISFNPAFGLPCYPCYSCKNLFSTKRSLLDHINRRAVVFKYSCPGCANTQTFYNRCSLLMHARTHYTMHEGSLNLSHVEIAPLPLNLAGFFPHKDIPLLYDDVEVDVADNLYLNTQFYYPSCAERGKEVVTMHPVELYFSPDESSRQFTLALKQNSSNVPRCIFIDIEQQKQIKDLFLNDVHLTRIKEEVVDESYTIPVISRVESLSQNDPLEMGANIDNGRTSPEPMIKTHEVINLPKCPECHQPQKIPMNEHFIGNNVPLKEDLKCQVCKFVASTKCSLRAHLRIHDYLAPFICPECGKEFANFNDLGMHMDDQCFHLAKGIRFRCPGKKCGKLFALTQTYAAHFEVHMQSVMKCSSCKGVFQEDDFALHKLSHAEPCFLLKHYRCTVCTEYTGTFTENNAKLHIQMHTKDRERCMYVYTCRNCRSYFRSTTTYSTHMAKCTKNSHLNGAQPKKSTESVKYVHNNCRLCNIVVVSKENNPAFLCSKCRTLNHDKTQCKNCKELIVYREGNPAPHCSKCGMTQVIEIPKKDKKYYCILCNQQLLKHEKATHMRQCKFSRPVVVMDKIKAEPSEESGEESATDCPPSESMFRPCDSENDEEPNAKKRKRVYRCRLCYHKETERAPFHAHIIKHRDVQTSYQCMECGECFVVKPSLEKHLMHYHHILDTDNYLSDNDCFDKKALEDLSENMKLTPGECKDVKENQCRVCREQFPDEATHDKHFRTHGMAFLMKKTAT</sequence>
<dbReference type="PROSITE" id="PS50157">
    <property type="entry name" value="ZINC_FINGER_C2H2_2"/>
    <property type="match status" value="4"/>
</dbReference>
<dbReference type="Proteomes" id="UP001154078">
    <property type="component" value="Chromosome 3"/>
</dbReference>
<name>A0A9P0B4U0_BRAAE</name>
<accession>A0A9P0B4U0</accession>
<dbReference type="InterPro" id="IPR045914">
    <property type="entry name" value="Zn532-like"/>
</dbReference>
<keyword evidence="5" id="KW-1185">Reference proteome</keyword>
<reference evidence="4" key="1">
    <citation type="submission" date="2021-12" db="EMBL/GenBank/DDBJ databases">
        <authorList>
            <person name="King R."/>
        </authorList>
    </citation>
    <scope>NUCLEOTIDE SEQUENCE</scope>
</reference>
<feature type="domain" description="C2H2-type" evidence="3">
    <location>
        <begin position="359"/>
        <end position="383"/>
    </location>
</feature>
<dbReference type="SMART" id="SM00355">
    <property type="entry name" value="ZnF_C2H2"/>
    <property type="match status" value="12"/>
</dbReference>
<organism evidence="4 5">
    <name type="scientific">Brassicogethes aeneus</name>
    <name type="common">Rape pollen beetle</name>
    <name type="synonym">Meligethes aeneus</name>
    <dbReference type="NCBI Taxonomy" id="1431903"/>
    <lineage>
        <taxon>Eukaryota</taxon>
        <taxon>Metazoa</taxon>
        <taxon>Ecdysozoa</taxon>
        <taxon>Arthropoda</taxon>
        <taxon>Hexapoda</taxon>
        <taxon>Insecta</taxon>
        <taxon>Pterygota</taxon>
        <taxon>Neoptera</taxon>
        <taxon>Endopterygota</taxon>
        <taxon>Coleoptera</taxon>
        <taxon>Polyphaga</taxon>
        <taxon>Cucujiformia</taxon>
        <taxon>Nitidulidae</taxon>
        <taxon>Meligethinae</taxon>
        <taxon>Brassicogethes</taxon>
    </lineage>
</organism>
<proteinExistence type="predicted"/>
<dbReference type="SUPFAM" id="SSF57667">
    <property type="entry name" value="beta-beta-alpha zinc fingers"/>
    <property type="match status" value="1"/>
</dbReference>
<evidence type="ECO:0000259" key="3">
    <source>
        <dbReference type="PROSITE" id="PS50157"/>
    </source>
</evidence>
<evidence type="ECO:0000313" key="4">
    <source>
        <dbReference type="EMBL" id="CAH0554037.1"/>
    </source>
</evidence>
<dbReference type="GO" id="GO:0008270">
    <property type="term" value="F:zinc ion binding"/>
    <property type="evidence" value="ECO:0007669"/>
    <property type="project" value="UniProtKB-KW"/>
</dbReference>
<dbReference type="OrthoDB" id="8856548at2759"/>
<keyword evidence="1" id="KW-0479">Metal-binding</keyword>
<dbReference type="AlphaFoldDB" id="A0A9P0B4U0"/>
<dbReference type="Pfam" id="PF25412">
    <property type="entry name" value="zf-C2H2_ZNF592"/>
    <property type="match status" value="1"/>
</dbReference>
<dbReference type="Gene3D" id="3.30.160.60">
    <property type="entry name" value="Classic Zinc Finger"/>
    <property type="match status" value="2"/>
</dbReference>
<feature type="domain" description="C2H2-type" evidence="3">
    <location>
        <begin position="327"/>
        <end position="357"/>
    </location>
</feature>
<dbReference type="PANTHER" id="PTHR47222:SF5">
    <property type="entry name" value="LOW QUALITY PROTEIN: ZINC FINGER PROTEIN 532-LIKE"/>
    <property type="match status" value="1"/>
</dbReference>
<evidence type="ECO:0000256" key="1">
    <source>
        <dbReference type="PROSITE-ProRule" id="PRU00042"/>
    </source>
</evidence>
<dbReference type="PROSITE" id="PS00028">
    <property type="entry name" value="ZINC_FINGER_C2H2_1"/>
    <property type="match status" value="2"/>
</dbReference>
<evidence type="ECO:0000313" key="5">
    <source>
        <dbReference type="Proteomes" id="UP001154078"/>
    </source>
</evidence>
<keyword evidence="1" id="KW-0863">Zinc-finger</keyword>
<dbReference type="InterPro" id="IPR036236">
    <property type="entry name" value="Znf_C2H2_sf"/>
</dbReference>
<feature type="domain" description="C2H2-type" evidence="3">
    <location>
        <begin position="673"/>
        <end position="696"/>
    </location>
</feature>